<dbReference type="SUPFAM" id="SSF50630">
    <property type="entry name" value="Acid proteases"/>
    <property type="match status" value="1"/>
</dbReference>
<evidence type="ECO:0000256" key="2">
    <source>
        <dbReference type="SAM" id="SignalP"/>
    </source>
</evidence>
<gene>
    <name evidence="4" type="ORF">V5N11_036303</name>
</gene>
<comment type="similarity">
    <text evidence="1">Belongs to the peptidase A1 family.</text>
</comment>
<dbReference type="InterPro" id="IPR001461">
    <property type="entry name" value="Aspartic_peptidase_A1"/>
</dbReference>
<dbReference type="PANTHER" id="PTHR47965">
    <property type="entry name" value="ASPARTYL PROTEASE-RELATED"/>
    <property type="match status" value="1"/>
</dbReference>
<dbReference type="InterPro" id="IPR032861">
    <property type="entry name" value="TAXi_N"/>
</dbReference>
<feature type="chain" id="PRO_5044757524" evidence="2">
    <location>
        <begin position="20"/>
        <end position="220"/>
    </location>
</feature>
<dbReference type="Gene3D" id="2.40.70.10">
    <property type="entry name" value="Acid Proteases"/>
    <property type="match status" value="1"/>
</dbReference>
<evidence type="ECO:0000313" key="4">
    <source>
        <dbReference type="EMBL" id="KAL1188550.1"/>
    </source>
</evidence>
<dbReference type="Pfam" id="PF14543">
    <property type="entry name" value="TAXi_N"/>
    <property type="match status" value="1"/>
</dbReference>
<dbReference type="EMBL" id="JBANAX010000921">
    <property type="protein sequence ID" value="KAL1188550.1"/>
    <property type="molecule type" value="Genomic_DNA"/>
</dbReference>
<name>A0ABD0ZI71_CARAN</name>
<proteinExistence type="inferred from homology"/>
<keyword evidence="5" id="KW-1185">Reference proteome</keyword>
<feature type="domain" description="Xylanase inhibitor N-terminal" evidence="3">
    <location>
        <begin position="39"/>
        <end position="197"/>
    </location>
</feature>
<comment type="caution">
    <text evidence="4">The sequence shown here is derived from an EMBL/GenBank/DDBJ whole genome shotgun (WGS) entry which is preliminary data.</text>
</comment>
<keyword evidence="2" id="KW-0732">Signal</keyword>
<dbReference type="Proteomes" id="UP001558713">
    <property type="component" value="Unassembled WGS sequence"/>
</dbReference>
<accession>A0ABD0ZI71</accession>
<feature type="signal peptide" evidence="2">
    <location>
        <begin position="1"/>
        <end position="19"/>
    </location>
</feature>
<evidence type="ECO:0000313" key="5">
    <source>
        <dbReference type="Proteomes" id="UP001558713"/>
    </source>
</evidence>
<protein>
    <submittedName>
        <fullName evidence="4">Aspartic proteinase GIP2</fullName>
    </submittedName>
</protein>
<organism evidence="4 5">
    <name type="scientific">Cardamine amara subsp. amara</name>
    <dbReference type="NCBI Taxonomy" id="228776"/>
    <lineage>
        <taxon>Eukaryota</taxon>
        <taxon>Viridiplantae</taxon>
        <taxon>Streptophyta</taxon>
        <taxon>Embryophyta</taxon>
        <taxon>Tracheophyta</taxon>
        <taxon>Spermatophyta</taxon>
        <taxon>Magnoliopsida</taxon>
        <taxon>eudicotyledons</taxon>
        <taxon>Gunneridae</taxon>
        <taxon>Pentapetalae</taxon>
        <taxon>rosids</taxon>
        <taxon>malvids</taxon>
        <taxon>Brassicales</taxon>
        <taxon>Brassicaceae</taxon>
        <taxon>Cardamineae</taxon>
        <taxon>Cardamine</taxon>
    </lineage>
</organism>
<dbReference type="PANTHER" id="PTHR47965:SF52">
    <property type="entry name" value="EUKARYOTIC ASPARTYL PROTEASE FAMILY PROTEIN"/>
    <property type="match status" value="1"/>
</dbReference>
<evidence type="ECO:0000259" key="3">
    <source>
        <dbReference type="Pfam" id="PF14543"/>
    </source>
</evidence>
<reference evidence="4 5" key="1">
    <citation type="submission" date="2024-04" db="EMBL/GenBank/DDBJ databases">
        <title>Genome assembly C_amara_ONT_v2.</title>
        <authorList>
            <person name="Yant L."/>
            <person name="Moore C."/>
            <person name="Slenker M."/>
        </authorList>
    </citation>
    <scope>NUCLEOTIDE SEQUENCE [LARGE SCALE GENOMIC DNA]</scope>
    <source>
        <tissue evidence="4">Leaf</tissue>
    </source>
</reference>
<dbReference type="InterPro" id="IPR021109">
    <property type="entry name" value="Peptidase_aspartic_dom_sf"/>
</dbReference>
<sequence length="220" mass="23922">MHGVTISLLVFLSIFTSLTLKPKAQYLLPITKHEPTKQFYTTLNIGSAAKSPVKLILDLETNLSWLNCRNIKSLSTFRHVGCNTSLCKSLSNALCKANTCYNRQPNPLNQIPIIARLGQDIVSFPTIHGSKFHATISVRNFPFLCAGQKDLQGVSPPLVGVLGLSPGALSFPKQVISARGAIPRFALCLPSSTGTGHFYISGGPYSISPFNDRLLVPMRL</sequence>
<evidence type="ECO:0000256" key="1">
    <source>
        <dbReference type="ARBA" id="ARBA00007447"/>
    </source>
</evidence>
<dbReference type="AlphaFoldDB" id="A0ABD0ZI71"/>